<protein>
    <recommendedName>
        <fullName evidence="5">Zinc finger PHD-type domain-containing protein</fullName>
    </recommendedName>
</protein>
<comment type="caution">
    <text evidence="6">The sequence shown here is derived from an EMBL/GenBank/DDBJ whole genome shotgun (WGS) entry which is preliminary data.</text>
</comment>
<feature type="compositionally biased region" description="Low complexity" evidence="4">
    <location>
        <begin position="261"/>
        <end position="279"/>
    </location>
</feature>
<feature type="compositionally biased region" description="Polar residues" evidence="4">
    <location>
        <begin position="405"/>
        <end position="417"/>
    </location>
</feature>
<feature type="compositionally biased region" description="Polar residues" evidence="4">
    <location>
        <begin position="818"/>
        <end position="830"/>
    </location>
</feature>
<feature type="domain" description="Zinc finger PHD-type" evidence="5">
    <location>
        <begin position="64"/>
        <end position="108"/>
    </location>
</feature>
<keyword evidence="2" id="KW-0863">Zinc-finger</keyword>
<evidence type="ECO:0000313" key="7">
    <source>
        <dbReference type="Proteomes" id="UP000794436"/>
    </source>
</evidence>
<feature type="compositionally biased region" description="Low complexity" evidence="4">
    <location>
        <begin position="1"/>
        <end position="17"/>
    </location>
</feature>
<dbReference type="SMART" id="SM00249">
    <property type="entry name" value="PHD"/>
    <property type="match status" value="2"/>
</dbReference>
<proteinExistence type="predicted"/>
<dbReference type="SUPFAM" id="SSF54160">
    <property type="entry name" value="Chromo domain-like"/>
    <property type="match status" value="1"/>
</dbReference>
<feature type="region of interest" description="Disordered" evidence="4">
    <location>
        <begin position="705"/>
        <end position="775"/>
    </location>
</feature>
<gene>
    <name evidence="6" type="ORF">Poli38472_000027</name>
</gene>
<keyword evidence="1" id="KW-0479">Metal-binding</keyword>
<feature type="compositionally biased region" description="Pro residues" evidence="4">
    <location>
        <begin position="728"/>
        <end position="740"/>
    </location>
</feature>
<evidence type="ECO:0000256" key="3">
    <source>
        <dbReference type="ARBA" id="ARBA00022833"/>
    </source>
</evidence>
<dbReference type="InterPro" id="IPR001965">
    <property type="entry name" value="Znf_PHD"/>
</dbReference>
<feature type="compositionally biased region" description="Polar residues" evidence="4">
    <location>
        <begin position="760"/>
        <end position="775"/>
    </location>
</feature>
<keyword evidence="3" id="KW-0862">Zinc</keyword>
<feature type="compositionally biased region" description="Basic and acidic residues" evidence="4">
    <location>
        <begin position="390"/>
        <end position="400"/>
    </location>
</feature>
<accession>A0A8K1FE00</accession>
<evidence type="ECO:0000256" key="4">
    <source>
        <dbReference type="SAM" id="MobiDB-lite"/>
    </source>
</evidence>
<dbReference type="EMBL" id="SPLM01000108">
    <property type="protein sequence ID" value="TMW59985.1"/>
    <property type="molecule type" value="Genomic_DNA"/>
</dbReference>
<dbReference type="InterPro" id="IPR011011">
    <property type="entry name" value="Znf_FYVE_PHD"/>
</dbReference>
<evidence type="ECO:0000259" key="5">
    <source>
        <dbReference type="SMART" id="SM00249"/>
    </source>
</evidence>
<evidence type="ECO:0000313" key="6">
    <source>
        <dbReference type="EMBL" id="TMW59985.1"/>
    </source>
</evidence>
<dbReference type="CDD" id="cd15489">
    <property type="entry name" value="PHD_SF"/>
    <property type="match status" value="1"/>
</dbReference>
<reference evidence="6" key="1">
    <citation type="submission" date="2019-03" db="EMBL/GenBank/DDBJ databases">
        <title>Long read genome sequence of the mycoparasitic Pythium oligandrum ATCC 38472 isolated from sugarbeet rhizosphere.</title>
        <authorList>
            <person name="Gaulin E."/>
        </authorList>
    </citation>
    <scope>NUCLEOTIDE SEQUENCE</scope>
    <source>
        <strain evidence="6">ATCC 38472_TT</strain>
    </source>
</reference>
<dbReference type="SUPFAM" id="SSF57903">
    <property type="entry name" value="FYVE/PHD zinc finger"/>
    <property type="match status" value="1"/>
</dbReference>
<dbReference type="Gene3D" id="3.30.40.10">
    <property type="entry name" value="Zinc/RING finger domain, C3HC4 (zinc finger)"/>
    <property type="match status" value="1"/>
</dbReference>
<dbReference type="Gene3D" id="2.30.30.140">
    <property type="match status" value="1"/>
</dbReference>
<dbReference type="AlphaFoldDB" id="A0A8K1FE00"/>
<keyword evidence="7" id="KW-1185">Reference proteome</keyword>
<evidence type="ECO:0000256" key="2">
    <source>
        <dbReference type="ARBA" id="ARBA00022771"/>
    </source>
</evidence>
<dbReference type="InterPro" id="IPR019787">
    <property type="entry name" value="Znf_PHD-finger"/>
</dbReference>
<dbReference type="OrthoDB" id="21204at2759"/>
<dbReference type="InterPro" id="IPR016197">
    <property type="entry name" value="Chromo-like_dom_sf"/>
</dbReference>
<feature type="compositionally biased region" description="Polar residues" evidence="4">
    <location>
        <begin position="428"/>
        <end position="437"/>
    </location>
</feature>
<sequence>MKNAAAPAASPTSGTPTNKECEQCGNQSTLEVGTNAKAIANSKKVFSSGCQICDFVVYRKSQRPCVHCDRLQCDYFCEWCGKGFHAKCARQRNENVSSPDGFCCKKCEAEQAEDDGDDDDDDEGTDDVNAKCGECRLPFVSTAKESDPGFQVNQSVLVENDEVLYNAVITDVDAKNERIKIHFLRWSKSFDNWYAMDDEHINESLACDCCNRWFHIGCLPPIKSSGRFKDTTYVCPNCLDDAKAFFGGTRSAAAKATKALAASASTSSKPARKSSMSDDSSTKKRSSSKSATQQSESEGEDATKSSKKAGSNEKEPAKKKRKRSNSAESVSSIRSAQEKKARSPIKKPSREESSTTRTSKKRGRSVSIEEDATTEDTHSSPEHTAGNSGDSKKGSSDTKHAGNHADSNTSSDPQQSLEKPPIRRKVSGNHSVSALLNSPSSPPRDQSPQPLRSQAAARSATVKSSKSDALVKVEKEPLSLPAPSRKPNVRSTSGPSIWRTEKQAKPPTSGSSASRGSLSAFDILREVAAQSMSDDLEAESNAPPPRKVVQRGKSVGVSAPMSWSHTQNDRKVKMDQPPPRGNSNVADSTNKPAAFSSKQQPAPAGIPMNSFVDLHFAIRKEMYLRICQLEEERHLERDTAQLLRSLIYPTSDRFHDLKFVYIVNKDLPSVHLTKRLLELVPITAGGTAPVIPVIPTIPPRPSLSSVVSSMPPLLPTSSGSSSSASSPAPQPTLPTAPKLPAPVATATEAQPEPASEANAPVSSPEQPSAVTSTLNTPVPTIPAVIMSLSPPPTIAKIMEMPSSSAPSSSSSSSAASSLVNSTICASISRN</sequence>
<feature type="region of interest" description="Disordered" evidence="4">
    <location>
        <begin position="532"/>
        <end position="602"/>
    </location>
</feature>
<feature type="compositionally biased region" description="Low complexity" evidence="4">
    <location>
        <begin position="705"/>
        <end position="727"/>
    </location>
</feature>
<feature type="compositionally biased region" description="Low complexity" evidence="4">
    <location>
        <begin position="443"/>
        <end position="454"/>
    </location>
</feature>
<organism evidence="6 7">
    <name type="scientific">Pythium oligandrum</name>
    <name type="common">Mycoparasitic fungus</name>
    <dbReference type="NCBI Taxonomy" id="41045"/>
    <lineage>
        <taxon>Eukaryota</taxon>
        <taxon>Sar</taxon>
        <taxon>Stramenopiles</taxon>
        <taxon>Oomycota</taxon>
        <taxon>Peronosporomycetes</taxon>
        <taxon>Pythiales</taxon>
        <taxon>Pythiaceae</taxon>
        <taxon>Pythium</taxon>
    </lineage>
</organism>
<feature type="domain" description="Zinc finger PHD-type" evidence="5">
    <location>
        <begin position="198"/>
        <end position="239"/>
    </location>
</feature>
<feature type="compositionally biased region" description="Polar residues" evidence="4">
    <location>
        <begin position="326"/>
        <end position="335"/>
    </location>
</feature>
<dbReference type="GO" id="GO:0008270">
    <property type="term" value="F:zinc ion binding"/>
    <property type="evidence" value="ECO:0007669"/>
    <property type="project" value="UniProtKB-KW"/>
</dbReference>
<feature type="compositionally biased region" description="Polar residues" evidence="4">
    <location>
        <begin position="581"/>
        <end position="600"/>
    </location>
</feature>
<feature type="compositionally biased region" description="Basic and acidic residues" evidence="4">
    <location>
        <begin position="465"/>
        <end position="477"/>
    </location>
</feature>
<evidence type="ECO:0000256" key="1">
    <source>
        <dbReference type="ARBA" id="ARBA00022723"/>
    </source>
</evidence>
<feature type="region of interest" description="Disordered" evidence="4">
    <location>
        <begin position="795"/>
        <end position="830"/>
    </location>
</feature>
<feature type="region of interest" description="Disordered" evidence="4">
    <location>
        <begin position="261"/>
        <end position="517"/>
    </location>
</feature>
<name>A0A8K1FE00_PYTOL</name>
<dbReference type="Pfam" id="PF00628">
    <property type="entry name" value="PHD"/>
    <property type="match status" value="1"/>
</dbReference>
<dbReference type="Proteomes" id="UP000794436">
    <property type="component" value="Unassembled WGS sequence"/>
</dbReference>
<feature type="region of interest" description="Disordered" evidence="4">
    <location>
        <begin position="1"/>
        <end position="20"/>
    </location>
</feature>
<dbReference type="InterPro" id="IPR013083">
    <property type="entry name" value="Znf_RING/FYVE/PHD"/>
</dbReference>
<feature type="compositionally biased region" description="Low complexity" evidence="4">
    <location>
        <begin position="801"/>
        <end position="817"/>
    </location>
</feature>